<keyword evidence="2" id="KW-1185">Reference proteome</keyword>
<evidence type="ECO:0000313" key="1">
    <source>
        <dbReference type="EMBL" id="SDF42418.1"/>
    </source>
</evidence>
<dbReference type="PROSITE" id="PS51318">
    <property type="entry name" value="TAT"/>
    <property type="match status" value="1"/>
</dbReference>
<dbReference type="InterPro" id="IPR006311">
    <property type="entry name" value="TAT_signal"/>
</dbReference>
<sequence length="292" mass="32604">MPDQPPPEDETGVRSRRSLVRTLGGIGAALFGGVGSAVAGGIGTHRHGRTSANGSGDGIGDGLKRSETFHERLVDRFGADSFEGLEVGRRDFLVDVRYVGDATVDDSVKRNLEALFRDNGIYMQWLDHPNRISERQFLEAYGNDAYSILWARESFYAREIEDDLKDVAFQLIVVPGKREPPHEGRVYSHLSDNLRDRWNDGWVNGMNAGNRAVVGHRESPREQLRLALHEISHLVLCHDDDPANSGEMGTQQRLDLTEAEWAALRNGLDAVRDTTGYDVAFRRCSWSEYAPL</sequence>
<name>A0A1G7KYU8_9EURY</name>
<organism evidence="1 2">
    <name type="scientific">Halorubrum xinjiangense</name>
    <dbReference type="NCBI Taxonomy" id="261291"/>
    <lineage>
        <taxon>Archaea</taxon>
        <taxon>Methanobacteriati</taxon>
        <taxon>Methanobacteriota</taxon>
        <taxon>Stenosarchaea group</taxon>
        <taxon>Halobacteria</taxon>
        <taxon>Halobacteriales</taxon>
        <taxon>Haloferacaceae</taxon>
        <taxon>Halorubrum</taxon>
    </lineage>
</organism>
<dbReference type="AlphaFoldDB" id="A0A1G7KYU8"/>
<dbReference type="EMBL" id="FNBO01000004">
    <property type="protein sequence ID" value="SDF42418.1"/>
    <property type="molecule type" value="Genomic_DNA"/>
</dbReference>
<reference evidence="1 2" key="1">
    <citation type="submission" date="2016-10" db="EMBL/GenBank/DDBJ databases">
        <authorList>
            <person name="Varghese N."/>
            <person name="Submissions S."/>
        </authorList>
    </citation>
    <scope>NUCLEOTIDE SEQUENCE [LARGE SCALE GENOMIC DNA]</scope>
    <source>
        <strain evidence="1 2">CGMCC 1.3527</strain>
    </source>
</reference>
<gene>
    <name evidence="1" type="ORF">SAMN04488067_104148</name>
</gene>
<protein>
    <submittedName>
        <fullName evidence="1">Uncharacterized protein</fullName>
    </submittedName>
</protein>
<dbReference type="OrthoDB" id="322939at2157"/>
<accession>A0A1G7KYU8</accession>
<evidence type="ECO:0000313" key="2">
    <source>
        <dbReference type="Proteomes" id="UP000324020"/>
    </source>
</evidence>
<dbReference type="RefSeq" id="WP_149798248.1">
    <property type="nucleotide sequence ID" value="NZ_FNBO01000004.1"/>
</dbReference>
<proteinExistence type="predicted"/>
<dbReference type="Proteomes" id="UP000324020">
    <property type="component" value="Unassembled WGS sequence"/>
</dbReference>